<geneLocation type="plasmid" evidence="4"/>
<evidence type="ECO:0000313" key="3">
    <source>
        <dbReference type="EMBL" id="QLB67194.1"/>
    </source>
</evidence>
<feature type="region of interest" description="Disordered" evidence="1">
    <location>
        <begin position="1"/>
        <end position="67"/>
    </location>
</feature>
<feature type="compositionally biased region" description="Basic and acidic residues" evidence="1">
    <location>
        <begin position="131"/>
        <end position="141"/>
    </location>
</feature>
<feature type="region of interest" description="Disordered" evidence="1">
    <location>
        <begin position="194"/>
        <end position="262"/>
    </location>
</feature>
<organism evidence="3 4">
    <name type="scientific">Paraburkholderia caribensis</name>
    <dbReference type="NCBI Taxonomy" id="75105"/>
    <lineage>
        <taxon>Bacteria</taxon>
        <taxon>Pseudomonadati</taxon>
        <taxon>Pseudomonadota</taxon>
        <taxon>Betaproteobacteria</taxon>
        <taxon>Burkholderiales</taxon>
        <taxon>Burkholderiaceae</taxon>
        <taxon>Paraburkholderia</taxon>
    </lineage>
</organism>
<evidence type="ECO:0000256" key="1">
    <source>
        <dbReference type="SAM" id="MobiDB-lite"/>
    </source>
</evidence>
<keyword evidence="2" id="KW-0472">Membrane</keyword>
<accession>A0A9Q6S9J7</accession>
<reference evidence="3 4" key="1">
    <citation type="journal article" date="2014" name="Genome Announc.">
        <title>Draft Genome Sequence of the Haloacid-Degrading Burkholderia caribensis Strain MBA4.</title>
        <authorList>
            <person name="Pan Y."/>
            <person name="Kong K.F."/>
            <person name="Tsang J.S."/>
        </authorList>
    </citation>
    <scope>NUCLEOTIDE SEQUENCE [LARGE SCALE GENOMIC DNA]</scope>
    <source>
        <strain evidence="3 4">852011</strain>
    </source>
</reference>
<dbReference type="EMBL" id="CP015960">
    <property type="protein sequence ID" value="QLB67194.1"/>
    <property type="molecule type" value="Genomic_DNA"/>
</dbReference>
<feature type="compositionally biased region" description="Low complexity" evidence="1">
    <location>
        <begin position="232"/>
        <end position="249"/>
    </location>
</feature>
<dbReference type="Proteomes" id="UP000509548">
    <property type="component" value="Plasmid unnamed"/>
</dbReference>
<dbReference type="AlphaFoldDB" id="A0A9Q6S9J7"/>
<evidence type="ECO:0000256" key="2">
    <source>
        <dbReference type="SAM" id="Phobius"/>
    </source>
</evidence>
<keyword evidence="2" id="KW-0812">Transmembrane</keyword>
<evidence type="ECO:0000313" key="4">
    <source>
        <dbReference type="Proteomes" id="UP000509548"/>
    </source>
</evidence>
<sequence length="344" mass="35797">MGMIRKRLATPEAPCDVAPGDEPAQDGPAQPLDEQASSSPVAPEAPHAPDAPSKPLRRSKRAPDVTRPLLIMRVQSRPKQLAVVKEDGAPDWSLSAGVATVLFGFVIAFGTYVTLTQREAMQSHMGHFVNADKPHPAKRDSPASPRQPALDVAQAARAPIETPSAPVALRDTEMPRAAASDAANASVAVTHDAPPRPLVTAATPAPVPSNPTSKRNVASTIASPVRAAPGKTAQDSAATTTQARTASATSKERRTGSKTAKGACGALESCDQNLAHVEQATREPATVRAPAKSTVTTTAMREPAVGGPAVPAAQLVPRPVQAEIHAEPTADLSLTVNKNLFRQH</sequence>
<protein>
    <submittedName>
        <fullName evidence="3">Uncharacterized protein</fullName>
    </submittedName>
</protein>
<feature type="compositionally biased region" description="Polar residues" evidence="1">
    <location>
        <begin position="210"/>
        <end position="222"/>
    </location>
</feature>
<keyword evidence="2" id="KW-1133">Transmembrane helix</keyword>
<name>A0A9Q6S9J7_9BURK</name>
<feature type="transmembrane region" description="Helical" evidence="2">
    <location>
        <begin position="92"/>
        <end position="115"/>
    </location>
</feature>
<feature type="region of interest" description="Disordered" evidence="1">
    <location>
        <begin position="131"/>
        <end position="169"/>
    </location>
</feature>
<proteinExistence type="predicted"/>
<keyword evidence="3" id="KW-0614">Plasmid</keyword>
<gene>
    <name evidence="3" type="ORF">A9O66_32490</name>
</gene>